<dbReference type="GO" id="GO:0005975">
    <property type="term" value="P:carbohydrate metabolic process"/>
    <property type="evidence" value="ECO:0007669"/>
    <property type="project" value="UniProtKB-UniRule"/>
</dbReference>
<feature type="disulfide bond" evidence="8">
    <location>
        <begin position="198"/>
        <end position="212"/>
    </location>
</feature>
<organism evidence="11">
    <name type="scientific">Tityus serrulatus</name>
    <name type="common">Brazilian yellow scorpion</name>
    <dbReference type="NCBI Taxonomy" id="6887"/>
    <lineage>
        <taxon>Eukaryota</taxon>
        <taxon>Metazoa</taxon>
        <taxon>Ecdysozoa</taxon>
        <taxon>Arthropoda</taxon>
        <taxon>Chelicerata</taxon>
        <taxon>Arachnida</taxon>
        <taxon>Scorpiones</taxon>
        <taxon>Buthida</taxon>
        <taxon>Buthoidea</taxon>
        <taxon>Buthidae</taxon>
        <taxon>Tityus</taxon>
    </lineage>
</organism>
<evidence type="ECO:0000256" key="8">
    <source>
        <dbReference type="PIRSR" id="PIRSR038193-3"/>
    </source>
</evidence>
<dbReference type="GO" id="GO:0004415">
    <property type="term" value="F:hyalurononglucosaminidase activity"/>
    <property type="evidence" value="ECO:0007669"/>
    <property type="project" value="UniProtKB-UniRule"/>
</dbReference>
<evidence type="ECO:0000256" key="3">
    <source>
        <dbReference type="ARBA" id="ARBA00023157"/>
    </source>
</evidence>
<feature type="chain" id="PRO_5030766862" description="Hyaluronidase" evidence="10">
    <location>
        <begin position="20"/>
        <end position="404"/>
    </location>
</feature>
<dbReference type="Gene3D" id="3.20.20.70">
    <property type="entry name" value="Aldolase class I"/>
    <property type="match status" value="1"/>
</dbReference>
<feature type="disulfide bond" evidence="8">
    <location>
        <begin position="32"/>
        <end position="325"/>
    </location>
</feature>
<dbReference type="PANTHER" id="PTHR11769">
    <property type="entry name" value="HYALURONIDASE"/>
    <property type="match status" value="1"/>
</dbReference>
<dbReference type="PRINTS" id="PR00846">
    <property type="entry name" value="GLHYDRLASE56"/>
</dbReference>
<evidence type="ECO:0000256" key="2">
    <source>
        <dbReference type="ARBA" id="ARBA00022801"/>
    </source>
</evidence>
<dbReference type="EMBL" id="MT081358">
    <property type="protein sequence ID" value="QPD99040.2"/>
    <property type="molecule type" value="mRNA"/>
</dbReference>
<feature type="active site" description="Proton donor" evidence="7">
    <location>
        <position position="122"/>
    </location>
</feature>
<dbReference type="AlphaFoldDB" id="A0A7S8RGE3"/>
<dbReference type="PIRSF" id="PIRSF038193">
    <property type="entry name" value="Hyaluronidase"/>
    <property type="match status" value="1"/>
</dbReference>
<proteinExistence type="evidence at transcript level"/>
<keyword evidence="3 8" id="KW-1015">Disulfide bond</keyword>
<dbReference type="FunFam" id="3.20.20.70:FF:000065">
    <property type="entry name" value="Hyaluronidase"/>
    <property type="match status" value="1"/>
</dbReference>
<reference evidence="11" key="1">
    <citation type="journal article" date="2021" name="Toxicon">
        <title>Novel components of Tityus serrulatus venom: a transcriptomic approach.</title>
        <authorList>
            <person name="Kalapothakis Y."/>
            <person name="Miranda K."/>
            <person name="Pereira A.H."/>
            <person name="Witt A.S.A."/>
            <person name="Marani C."/>
            <person name="Martins A.P."/>
            <person name="Leal H.G."/>
            <person name="Campos-Junior E."/>
            <person name="Pimenta A.M.C."/>
            <person name="Borges A."/>
            <person name="Chavez-Olortegui C."/>
            <person name="Kalapothakis E."/>
        </authorList>
    </citation>
    <scope>NUCLEOTIDE SEQUENCE</scope>
</reference>
<keyword evidence="4 9" id="KW-0326">Glycosidase</keyword>
<accession>A0A7S8RGE3</accession>
<dbReference type="InterPro" id="IPR013785">
    <property type="entry name" value="Aldolase_TIM"/>
</dbReference>
<dbReference type="EC" id="3.2.1.35" evidence="9"/>
<dbReference type="SUPFAM" id="SSF51445">
    <property type="entry name" value="(Trans)glycosidases"/>
    <property type="match status" value="1"/>
</dbReference>
<evidence type="ECO:0000256" key="9">
    <source>
        <dbReference type="RuleBase" id="RU610713"/>
    </source>
</evidence>
<evidence type="ECO:0000256" key="5">
    <source>
        <dbReference type="ARBA" id="ARBA00058566"/>
    </source>
</evidence>
<dbReference type="PANTHER" id="PTHR11769:SF35">
    <property type="entry name" value="HYALURONIDASE"/>
    <property type="match status" value="1"/>
</dbReference>
<dbReference type="Pfam" id="PF01630">
    <property type="entry name" value="Glyco_hydro_56"/>
    <property type="match status" value="1"/>
</dbReference>
<comment type="catalytic activity">
    <reaction evidence="9">
        <text>Random hydrolysis of (1-&gt;4)-linkages between N-acetyl-beta-D-glucosamine and D-glucuronate residues in hyaluronate.</text>
        <dbReference type="EC" id="3.2.1.35"/>
    </reaction>
</comment>
<name>A0A7S8RGE3_TITSE</name>
<evidence type="ECO:0000256" key="4">
    <source>
        <dbReference type="ARBA" id="ARBA00023295"/>
    </source>
</evidence>
<comment type="similarity">
    <text evidence="1 6 9">Belongs to the glycosyl hydrolase 56 family.</text>
</comment>
<evidence type="ECO:0000256" key="10">
    <source>
        <dbReference type="SAM" id="SignalP"/>
    </source>
</evidence>
<evidence type="ECO:0000256" key="7">
    <source>
        <dbReference type="PIRSR" id="PIRSR038193-1"/>
    </source>
</evidence>
<feature type="disulfide bond" evidence="8">
    <location>
        <begin position="350"/>
        <end position="361"/>
    </location>
</feature>
<dbReference type="InterPro" id="IPR017853">
    <property type="entry name" value="GH"/>
</dbReference>
<evidence type="ECO:0000313" key="11">
    <source>
        <dbReference type="EMBL" id="QPD99040.2"/>
    </source>
</evidence>
<sequence length="404" mass="46958">MNPISTFSVVISVICAVQAEFKVYWEVPSFLCSKRFNINVTQVLTSHKILVNQGESFNGDKIVMFYENQLGKYPYINSNNVEINGGILQVADLSEHLKVAKDDITKLVPNPNFNGIGIIDWESWLPSWHFNWGKMKVYRKKSIEFVKSKHPEWPSDRVEKVAKEEWEKSAKEWMVKTLKLAQEMRPNAVWCYNYFPDCLNYGGEAQPSRKTCNKLLQLENDRIFWLWKQSTAICPSIYIQESHITKYSQSQREWWVFEHLSEAWKVSLTRRLIPIYPHINYILPGTIQTVPAMDFKRTLGQIASLGLDGAILWGSSYHLLSESQCKITSDYVKNVIAPTVATVVLNNNRCSQLICKGRGNCFWVEEPSLSWKYLVDPKMPVFNPTKIYCRCNGYMGRYCQFNYY</sequence>
<feature type="signal peptide" evidence="10">
    <location>
        <begin position="1"/>
        <end position="19"/>
    </location>
</feature>
<evidence type="ECO:0000256" key="1">
    <source>
        <dbReference type="ARBA" id="ARBA00008871"/>
    </source>
</evidence>
<comment type="function">
    <text evidence="5">Hydrolyzes high molecular weight hyaluronic acid to produce small oligosaccharides. Is an important component of the venom, since anti-hyaluronidase serum effectively neutralizes the lethal effet of the venom injected into mice. It may act by increasing the diffusion of other venom proteins by degrading the extracellular matrix.</text>
</comment>
<evidence type="ECO:0000256" key="6">
    <source>
        <dbReference type="PIRNR" id="PIRNR038193"/>
    </source>
</evidence>
<dbReference type="InterPro" id="IPR018155">
    <property type="entry name" value="Hyaluronidase"/>
</dbReference>
<keyword evidence="10" id="KW-0732">Signal</keyword>
<protein>
    <recommendedName>
        <fullName evidence="9">Hyaluronidase</fullName>
        <ecNumber evidence="9">3.2.1.35</ecNumber>
    </recommendedName>
</protein>
<dbReference type="GO" id="GO:0030214">
    <property type="term" value="P:hyaluronan catabolic process"/>
    <property type="evidence" value="ECO:0007669"/>
    <property type="project" value="TreeGrafter"/>
</dbReference>
<keyword evidence="2 9" id="KW-0378">Hydrolase</keyword>